<gene>
    <name evidence="2" type="ORF">M422DRAFT_250703</name>
</gene>
<sequence length="100" mass="10689">MSYKPSAKVVALPSMTHSLSHLPNMHNVDPSNLHYGALGGAKDASAAKLKQTLQRRDTASTTSGGSSNSQQYYSMPSSRSSGRSDDGDYLMMGKGRKKPL</sequence>
<evidence type="ECO:0000256" key="1">
    <source>
        <dbReference type="SAM" id="MobiDB-lite"/>
    </source>
</evidence>
<organism evidence="2 3">
    <name type="scientific">Sphaerobolus stellatus (strain SS14)</name>
    <dbReference type="NCBI Taxonomy" id="990650"/>
    <lineage>
        <taxon>Eukaryota</taxon>
        <taxon>Fungi</taxon>
        <taxon>Dikarya</taxon>
        <taxon>Basidiomycota</taxon>
        <taxon>Agaricomycotina</taxon>
        <taxon>Agaricomycetes</taxon>
        <taxon>Phallomycetidae</taxon>
        <taxon>Geastrales</taxon>
        <taxon>Sphaerobolaceae</taxon>
        <taxon>Sphaerobolus</taxon>
    </lineage>
</organism>
<name>A0A0C9VG39_SPHS4</name>
<dbReference type="Proteomes" id="UP000054279">
    <property type="component" value="Unassembled WGS sequence"/>
</dbReference>
<accession>A0A0C9VG39</accession>
<keyword evidence="3" id="KW-1185">Reference proteome</keyword>
<evidence type="ECO:0000313" key="3">
    <source>
        <dbReference type="Proteomes" id="UP000054279"/>
    </source>
</evidence>
<dbReference type="HOGENOM" id="CLU_2307852_0_0_1"/>
<proteinExistence type="predicted"/>
<feature type="region of interest" description="Disordered" evidence="1">
    <location>
        <begin position="43"/>
        <end position="100"/>
    </location>
</feature>
<feature type="compositionally biased region" description="Low complexity" evidence="1">
    <location>
        <begin position="60"/>
        <end position="81"/>
    </location>
</feature>
<dbReference type="EMBL" id="KN837110">
    <property type="protein sequence ID" value="KIJ45919.1"/>
    <property type="molecule type" value="Genomic_DNA"/>
</dbReference>
<evidence type="ECO:0000313" key="2">
    <source>
        <dbReference type="EMBL" id="KIJ45919.1"/>
    </source>
</evidence>
<reference evidence="2 3" key="1">
    <citation type="submission" date="2014-06" db="EMBL/GenBank/DDBJ databases">
        <title>Evolutionary Origins and Diversification of the Mycorrhizal Mutualists.</title>
        <authorList>
            <consortium name="DOE Joint Genome Institute"/>
            <consortium name="Mycorrhizal Genomics Consortium"/>
            <person name="Kohler A."/>
            <person name="Kuo A."/>
            <person name="Nagy L.G."/>
            <person name="Floudas D."/>
            <person name="Copeland A."/>
            <person name="Barry K.W."/>
            <person name="Cichocki N."/>
            <person name="Veneault-Fourrey C."/>
            <person name="LaButti K."/>
            <person name="Lindquist E.A."/>
            <person name="Lipzen A."/>
            <person name="Lundell T."/>
            <person name="Morin E."/>
            <person name="Murat C."/>
            <person name="Riley R."/>
            <person name="Ohm R."/>
            <person name="Sun H."/>
            <person name="Tunlid A."/>
            <person name="Henrissat B."/>
            <person name="Grigoriev I.V."/>
            <person name="Hibbett D.S."/>
            <person name="Martin F."/>
        </authorList>
    </citation>
    <scope>NUCLEOTIDE SEQUENCE [LARGE SCALE GENOMIC DNA]</scope>
    <source>
        <strain evidence="2 3">SS14</strain>
    </source>
</reference>
<protein>
    <submittedName>
        <fullName evidence="2">Uncharacterized protein</fullName>
    </submittedName>
</protein>
<dbReference type="AlphaFoldDB" id="A0A0C9VG39"/>
<dbReference type="OrthoDB" id="3262432at2759"/>